<reference evidence="1 2" key="1">
    <citation type="submission" date="2020-08" db="EMBL/GenBank/DDBJ databases">
        <title>Genomic Encyclopedia of Type Strains, Phase IV (KMG-IV): sequencing the most valuable type-strain genomes for metagenomic binning, comparative biology and taxonomic classification.</title>
        <authorList>
            <person name="Goeker M."/>
        </authorList>
    </citation>
    <scope>NUCLEOTIDE SEQUENCE [LARGE SCALE GENOMIC DNA]</scope>
    <source>
        <strain evidence="1 2">DSM 45385</strain>
    </source>
</reference>
<accession>A0A7W8EI30</accession>
<dbReference type="InterPro" id="IPR036271">
    <property type="entry name" value="Tet_transcr_reg_TetR-rel_C_sf"/>
</dbReference>
<evidence type="ECO:0000313" key="2">
    <source>
        <dbReference type="Proteomes" id="UP000568380"/>
    </source>
</evidence>
<protein>
    <recommendedName>
        <fullName evidence="3">Tetracycline repressor TetR C-terminal domain-containing protein</fullName>
    </recommendedName>
</protein>
<keyword evidence="2" id="KW-1185">Reference proteome</keyword>
<dbReference type="RefSeq" id="WP_281395460.1">
    <property type="nucleotide sequence ID" value="NZ_JACHIN010000006.1"/>
</dbReference>
<dbReference type="SUPFAM" id="SSF48498">
    <property type="entry name" value="Tetracyclin repressor-like, C-terminal domain"/>
    <property type="match status" value="1"/>
</dbReference>
<evidence type="ECO:0008006" key="3">
    <source>
        <dbReference type="Google" id="ProtNLM"/>
    </source>
</evidence>
<gene>
    <name evidence="1" type="ORF">HNR40_004713</name>
</gene>
<organism evidence="1 2">
    <name type="scientific">Nonomuraea endophytica</name>
    <dbReference type="NCBI Taxonomy" id="714136"/>
    <lineage>
        <taxon>Bacteria</taxon>
        <taxon>Bacillati</taxon>
        <taxon>Actinomycetota</taxon>
        <taxon>Actinomycetes</taxon>
        <taxon>Streptosporangiales</taxon>
        <taxon>Streptosporangiaceae</taxon>
        <taxon>Nonomuraea</taxon>
    </lineage>
</organism>
<name>A0A7W8EI30_9ACTN</name>
<dbReference type="EMBL" id="JACHIN010000006">
    <property type="protein sequence ID" value="MBB5079227.1"/>
    <property type="molecule type" value="Genomic_DNA"/>
</dbReference>
<evidence type="ECO:0000313" key="1">
    <source>
        <dbReference type="EMBL" id="MBB5079227.1"/>
    </source>
</evidence>
<dbReference type="AlphaFoldDB" id="A0A7W8EI30"/>
<proteinExistence type="predicted"/>
<dbReference type="Proteomes" id="UP000568380">
    <property type="component" value="Unassembled WGS sequence"/>
</dbReference>
<comment type="caution">
    <text evidence="1">The sequence shown here is derived from an EMBL/GenBank/DDBJ whole genome shotgun (WGS) entry which is preliminary data.</text>
</comment>
<sequence length="42" mass="4472">MAARAARPAALAAHPPSADDGWDAHFTRGMDFLLAGLESYRS</sequence>